<proteinExistence type="predicted"/>
<dbReference type="Gene3D" id="3.90.1570.30">
    <property type="match status" value="1"/>
</dbReference>
<evidence type="ECO:0008006" key="3">
    <source>
        <dbReference type="Google" id="ProtNLM"/>
    </source>
</evidence>
<organism evidence="1 2">
    <name type="scientific">Phormidium tenue NIES-30</name>
    <dbReference type="NCBI Taxonomy" id="549789"/>
    <lineage>
        <taxon>Bacteria</taxon>
        <taxon>Bacillati</taxon>
        <taxon>Cyanobacteriota</taxon>
        <taxon>Cyanophyceae</taxon>
        <taxon>Oscillatoriophycideae</taxon>
        <taxon>Oscillatoriales</taxon>
        <taxon>Oscillatoriaceae</taxon>
        <taxon>Phormidium</taxon>
    </lineage>
</organism>
<evidence type="ECO:0000313" key="1">
    <source>
        <dbReference type="EMBL" id="OKH50620.1"/>
    </source>
</evidence>
<sequence>MVQSIAIGNLTLPELEETKHLKLTDNLDFFPEWHQNLPGLNDEETRYLDQVQREYFDQTRSGQISEGLIKLIVISPLLHLAGFYRRPFEVRLEESVQIEVTEANQVWWGRIDALVVKDSFWILVIEAKNSALGIDTAIPQALGYMLASPQTERFTYGLVTNGSSFAFLKLAQTPEPRYEVSDVMLLLPGRNVLGRVLQVMKCLGQEIVA</sequence>
<comment type="caution">
    <text evidence="1">The sequence shown here is derived from an EMBL/GenBank/DDBJ whole genome shotgun (WGS) entry which is preliminary data.</text>
</comment>
<dbReference type="RefSeq" id="WP_073606435.1">
    <property type="nucleotide sequence ID" value="NZ_MRCG01000001.1"/>
</dbReference>
<name>A0A1U7JA99_9CYAN</name>
<dbReference type="AlphaFoldDB" id="A0A1U7JA99"/>
<accession>A0A1U7JA99</accession>
<reference evidence="1 2" key="1">
    <citation type="submission" date="2016-11" db="EMBL/GenBank/DDBJ databases">
        <title>Draft Genome Sequences of Nine Cyanobacterial Strains from Diverse Habitats.</title>
        <authorList>
            <person name="Zhu T."/>
            <person name="Hou S."/>
            <person name="Lu X."/>
            <person name="Hess W.R."/>
        </authorList>
    </citation>
    <scope>NUCLEOTIDE SEQUENCE [LARGE SCALE GENOMIC DNA]</scope>
    <source>
        <strain evidence="1 2">NIES-30</strain>
    </source>
</reference>
<evidence type="ECO:0000313" key="2">
    <source>
        <dbReference type="Proteomes" id="UP000185557"/>
    </source>
</evidence>
<gene>
    <name evidence="1" type="ORF">NIES30_00500</name>
</gene>
<dbReference type="OrthoDB" id="511707at2"/>
<keyword evidence="2" id="KW-1185">Reference proteome</keyword>
<dbReference type="EMBL" id="MRCG01000001">
    <property type="protein sequence ID" value="OKH50620.1"/>
    <property type="molecule type" value="Genomic_DNA"/>
</dbReference>
<dbReference type="Proteomes" id="UP000185557">
    <property type="component" value="Unassembled WGS sequence"/>
</dbReference>
<protein>
    <recommendedName>
        <fullName evidence="3">Restriction endonuclease subunit R</fullName>
    </recommendedName>
</protein>
<dbReference type="STRING" id="549789.NIES30_00500"/>